<feature type="transmembrane region" description="Helical" evidence="6">
    <location>
        <begin position="393"/>
        <end position="411"/>
    </location>
</feature>
<feature type="transmembrane region" description="Helical" evidence="6">
    <location>
        <begin position="257"/>
        <end position="277"/>
    </location>
</feature>
<evidence type="ECO:0000313" key="8">
    <source>
        <dbReference type="Proteomes" id="UP000182124"/>
    </source>
</evidence>
<dbReference type="RefSeq" id="WP_023576209.1">
    <property type="nucleotide sequence ID" value="NZ_CBCSBQ010000010.1"/>
</dbReference>
<organism evidence="7 8">
    <name type="scientific">Flavobacterium saliperosum</name>
    <dbReference type="NCBI Taxonomy" id="329186"/>
    <lineage>
        <taxon>Bacteria</taxon>
        <taxon>Pseudomonadati</taxon>
        <taxon>Bacteroidota</taxon>
        <taxon>Flavobacteriia</taxon>
        <taxon>Flavobacteriales</taxon>
        <taxon>Flavobacteriaceae</taxon>
        <taxon>Flavobacterium</taxon>
    </lineage>
</organism>
<evidence type="ECO:0000313" key="7">
    <source>
        <dbReference type="EMBL" id="SCX16067.1"/>
    </source>
</evidence>
<name>A0A1G4W3E7_9FLAO</name>
<evidence type="ECO:0000256" key="5">
    <source>
        <dbReference type="ARBA" id="ARBA00023136"/>
    </source>
</evidence>
<feature type="transmembrane region" description="Helical" evidence="6">
    <location>
        <begin position="94"/>
        <end position="118"/>
    </location>
</feature>
<dbReference type="STRING" id="329186.SAMN02927925_02328"/>
<feature type="transmembrane region" description="Helical" evidence="6">
    <location>
        <begin position="17"/>
        <end position="39"/>
    </location>
</feature>
<dbReference type="InterPro" id="IPR050833">
    <property type="entry name" value="Poly_Biosynth_Transport"/>
</dbReference>
<evidence type="ECO:0000256" key="4">
    <source>
        <dbReference type="ARBA" id="ARBA00022989"/>
    </source>
</evidence>
<comment type="subcellular location">
    <subcellularLocation>
        <location evidence="1">Cell membrane</location>
        <topology evidence="1">Multi-pass membrane protein</topology>
    </subcellularLocation>
</comment>
<dbReference type="Pfam" id="PF01943">
    <property type="entry name" value="Polysacc_synt"/>
    <property type="match status" value="1"/>
</dbReference>
<dbReference type="AlphaFoldDB" id="A0A1G4W3E7"/>
<feature type="transmembrane region" description="Helical" evidence="6">
    <location>
        <begin position="151"/>
        <end position="171"/>
    </location>
</feature>
<dbReference type="InterPro" id="IPR002797">
    <property type="entry name" value="Polysacc_synth"/>
</dbReference>
<dbReference type="eggNOG" id="COG2244">
    <property type="taxonomic scope" value="Bacteria"/>
</dbReference>
<keyword evidence="2" id="KW-1003">Cell membrane</keyword>
<evidence type="ECO:0000256" key="6">
    <source>
        <dbReference type="SAM" id="Phobius"/>
    </source>
</evidence>
<keyword evidence="5 6" id="KW-0472">Membrane</keyword>
<feature type="transmembrane region" description="Helical" evidence="6">
    <location>
        <begin position="330"/>
        <end position="352"/>
    </location>
</feature>
<evidence type="ECO:0000256" key="2">
    <source>
        <dbReference type="ARBA" id="ARBA00022475"/>
    </source>
</evidence>
<dbReference type="EMBL" id="FMTY01000006">
    <property type="protein sequence ID" value="SCX16067.1"/>
    <property type="molecule type" value="Genomic_DNA"/>
</dbReference>
<keyword evidence="4 6" id="KW-1133">Transmembrane helix</keyword>
<proteinExistence type="predicted"/>
<reference evidence="7 8" key="1">
    <citation type="submission" date="2016-10" db="EMBL/GenBank/DDBJ databases">
        <authorList>
            <person name="de Groot N.N."/>
        </authorList>
    </citation>
    <scope>NUCLEOTIDE SEQUENCE [LARGE SCALE GENOMIC DNA]</scope>
    <source>
        <strain evidence="7 8">CGMCC 1.3801</strain>
    </source>
</reference>
<dbReference type="PANTHER" id="PTHR30250">
    <property type="entry name" value="PST FAMILY PREDICTED COLANIC ACID TRANSPORTER"/>
    <property type="match status" value="1"/>
</dbReference>
<dbReference type="GO" id="GO:0005886">
    <property type="term" value="C:plasma membrane"/>
    <property type="evidence" value="ECO:0007669"/>
    <property type="project" value="UniProtKB-SubCell"/>
</dbReference>
<feature type="transmembrane region" description="Helical" evidence="6">
    <location>
        <begin position="51"/>
        <end position="73"/>
    </location>
</feature>
<keyword evidence="3 6" id="KW-0812">Transmembrane</keyword>
<feature type="transmembrane region" description="Helical" evidence="6">
    <location>
        <begin position="297"/>
        <end position="318"/>
    </location>
</feature>
<dbReference type="Proteomes" id="UP000182124">
    <property type="component" value="Unassembled WGS sequence"/>
</dbReference>
<accession>A0A1G4W3E7</accession>
<feature type="transmembrane region" description="Helical" evidence="6">
    <location>
        <begin position="177"/>
        <end position="200"/>
    </location>
</feature>
<protein>
    <submittedName>
        <fullName evidence="7">Membrane protein involved in the export of O-antigen and teichoic acid</fullName>
    </submittedName>
</protein>
<dbReference type="PANTHER" id="PTHR30250:SF11">
    <property type="entry name" value="O-ANTIGEN TRANSPORTER-RELATED"/>
    <property type="match status" value="1"/>
</dbReference>
<evidence type="ECO:0000256" key="3">
    <source>
        <dbReference type="ARBA" id="ARBA00022692"/>
    </source>
</evidence>
<gene>
    <name evidence="7" type="ORF">SAMN02927925_02328</name>
</gene>
<feature type="transmembrane region" description="Helical" evidence="6">
    <location>
        <begin position="364"/>
        <end position="387"/>
    </location>
</feature>
<evidence type="ECO:0000256" key="1">
    <source>
        <dbReference type="ARBA" id="ARBA00004651"/>
    </source>
</evidence>
<sequence>MFHKLKSIFSNLQFQKLFVYGFGQLFNLVTPLLIVPYIVGICGEENFGKVAVGMALSFFLIVFIDYGSDLVGVREISINRNNNEALQKIVMISYMSRFLILLFILLFSVGLFLTIPYFKAEKTLFLFGLPILIGQFLNPTWFLQGVENVRWITFSNIISKIIYLLGVFLMVKSASDYIYVNFLWGLGMILANTLMLILIFKKHSFSFYSVTTVEITKFLKNDFSMFSSQIFVALQLNTPVMVLSFFGNNLMAGQYKIVEQIIVIFKTYIFLFFNYVFPKVCYLLERNPTKGIRNWQLYNGFNFVFVLFGMLLFYFFSYDVVSYFNPTNRYVLSSLLNVAILIPILLAVSIPLKQLVLGWNYKRFYVRITSVMVILNLLAIIIILPYYKVYGVFYSLIASEVLMILFYLICIRKKLFFKENA</sequence>